<dbReference type="Proteomes" id="UP000027120">
    <property type="component" value="Unassembled WGS sequence"/>
</dbReference>
<sequence length="152" mass="15628">MLSTFLASSKVSSLANASHKSTSKGQHSTALCNNNLASSSFANSTTAFHNLTESGTFSSPLRNTLLLFVSSCSNFAACNHNLTEFGIIFTPLAMTALASSGLASLQASNQTSSFFGHSSQPFFINCLAAATFPATSSNLAAAIQPGGCFGLV</sequence>
<reference evidence="1 2" key="1">
    <citation type="submission" date="2014-04" db="EMBL/GenBank/DDBJ databases">
        <authorList>
            <consortium name="International Citrus Genome Consortium"/>
            <person name="Gmitter F."/>
            <person name="Chen C."/>
            <person name="Farmerie W."/>
            <person name="Harkins T."/>
            <person name="Desany B."/>
            <person name="Mohiuddin M."/>
            <person name="Kodira C."/>
            <person name="Borodovsky M."/>
            <person name="Lomsadze A."/>
            <person name="Burns P."/>
            <person name="Jenkins J."/>
            <person name="Prochnik S."/>
            <person name="Shu S."/>
            <person name="Chapman J."/>
            <person name="Pitluck S."/>
            <person name="Schmutz J."/>
            <person name="Rokhsar D."/>
        </authorList>
    </citation>
    <scope>NUCLEOTIDE SEQUENCE</scope>
</reference>
<keyword evidence="2" id="KW-1185">Reference proteome</keyword>
<dbReference type="AlphaFoldDB" id="A0A067D704"/>
<proteinExistence type="predicted"/>
<evidence type="ECO:0000313" key="1">
    <source>
        <dbReference type="EMBL" id="KDO38744.1"/>
    </source>
</evidence>
<dbReference type="EMBL" id="KK787530">
    <property type="protein sequence ID" value="KDO38744.1"/>
    <property type="molecule type" value="Genomic_DNA"/>
</dbReference>
<name>A0A067D704_CITSI</name>
<organism evidence="1 2">
    <name type="scientific">Citrus sinensis</name>
    <name type="common">Sweet orange</name>
    <name type="synonym">Citrus aurantium var. sinensis</name>
    <dbReference type="NCBI Taxonomy" id="2711"/>
    <lineage>
        <taxon>Eukaryota</taxon>
        <taxon>Viridiplantae</taxon>
        <taxon>Streptophyta</taxon>
        <taxon>Embryophyta</taxon>
        <taxon>Tracheophyta</taxon>
        <taxon>Spermatophyta</taxon>
        <taxon>Magnoliopsida</taxon>
        <taxon>eudicotyledons</taxon>
        <taxon>Gunneridae</taxon>
        <taxon>Pentapetalae</taxon>
        <taxon>rosids</taxon>
        <taxon>malvids</taxon>
        <taxon>Sapindales</taxon>
        <taxon>Rutaceae</taxon>
        <taxon>Aurantioideae</taxon>
        <taxon>Citrus</taxon>
    </lineage>
</organism>
<evidence type="ECO:0000313" key="2">
    <source>
        <dbReference type="Proteomes" id="UP000027120"/>
    </source>
</evidence>
<accession>A0A067D704</accession>
<gene>
    <name evidence="1" type="ORF">CISIN_1g031831mg</name>
</gene>
<protein>
    <submittedName>
        <fullName evidence="1">Uncharacterized protein</fullName>
    </submittedName>
</protein>